<comment type="caution">
    <text evidence="1">The sequence shown here is derived from an EMBL/GenBank/DDBJ whole genome shotgun (WGS) entry which is preliminary data.</text>
</comment>
<protein>
    <recommendedName>
        <fullName evidence="3">Immunity protein 35 domain-containing protein</fullName>
    </recommendedName>
</protein>
<accession>A0A5M3W1S4</accession>
<reference evidence="1 2" key="1">
    <citation type="submission" date="2019-10" db="EMBL/GenBank/DDBJ databases">
        <title>Whole genome shotgun sequence of Acrocarpospora corrugata NBRC 13972.</title>
        <authorList>
            <person name="Ichikawa N."/>
            <person name="Kimura A."/>
            <person name="Kitahashi Y."/>
            <person name="Komaki H."/>
            <person name="Oguchi A."/>
        </authorList>
    </citation>
    <scope>NUCLEOTIDE SEQUENCE [LARGE SCALE GENOMIC DNA]</scope>
    <source>
        <strain evidence="1 2">NBRC 13972</strain>
    </source>
</reference>
<proteinExistence type="predicted"/>
<sequence>MSPESARALAEEYFNGGRPQAVEVSIHAFDAGYIAWPHDPTSEDPTSLPATVGGACIVIDRQTGEISIRPLLTPELVAEQWPDRTPR</sequence>
<keyword evidence="2" id="KW-1185">Reference proteome</keyword>
<dbReference type="RefSeq" id="WP_155338222.1">
    <property type="nucleotide sequence ID" value="NZ_BAAABN010000077.1"/>
</dbReference>
<organism evidence="1 2">
    <name type="scientific">Acrocarpospora corrugata</name>
    <dbReference type="NCBI Taxonomy" id="35763"/>
    <lineage>
        <taxon>Bacteria</taxon>
        <taxon>Bacillati</taxon>
        <taxon>Actinomycetota</taxon>
        <taxon>Actinomycetes</taxon>
        <taxon>Streptosporangiales</taxon>
        <taxon>Streptosporangiaceae</taxon>
        <taxon>Acrocarpospora</taxon>
    </lineage>
</organism>
<evidence type="ECO:0000313" key="2">
    <source>
        <dbReference type="Proteomes" id="UP000334990"/>
    </source>
</evidence>
<name>A0A5M3W1S4_9ACTN</name>
<dbReference type="EMBL" id="BLAD01000054">
    <property type="protein sequence ID" value="GES01972.1"/>
    <property type="molecule type" value="Genomic_DNA"/>
</dbReference>
<dbReference type="OrthoDB" id="3538906at2"/>
<evidence type="ECO:0000313" key="1">
    <source>
        <dbReference type="EMBL" id="GES01972.1"/>
    </source>
</evidence>
<dbReference type="Proteomes" id="UP000334990">
    <property type="component" value="Unassembled WGS sequence"/>
</dbReference>
<evidence type="ECO:0008006" key="3">
    <source>
        <dbReference type="Google" id="ProtNLM"/>
    </source>
</evidence>
<dbReference type="AlphaFoldDB" id="A0A5M3W1S4"/>
<gene>
    <name evidence="1" type="ORF">Acor_40370</name>
</gene>